<evidence type="ECO:0000313" key="1">
    <source>
        <dbReference type="EMBL" id="GBC03134.1"/>
    </source>
</evidence>
<dbReference type="Gene3D" id="3.80.10.10">
    <property type="entry name" value="Ribonuclease Inhibitor"/>
    <property type="match status" value="2"/>
</dbReference>
<reference evidence="1 3" key="1">
    <citation type="submission" date="2017-11" db="EMBL/GenBank/DDBJ databases">
        <title>The genome of Rhizophagus clarus HR1 reveals common genetic basis of auxotrophy among arbuscular mycorrhizal fungi.</title>
        <authorList>
            <person name="Kobayashi Y."/>
        </authorList>
    </citation>
    <scope>NUCLEOTIDE SEQUENCE [LARGE SCALE GENOMIC DNA]</scope>
    <source>
        <strain evidence="1 3">HR1</strain>
    </source>
</reference>
<dbReference type="Proteomes" id="UP000247702">
    <property type="component" value="Unassembled WGS sequence"/>
</dbReference>
<reference evidence="2" key="2">
    <citation type="submission" date="2019-10" db="EMBL/GenBank/DDBJ databases">
        <title>Conservation and host-specific expression of non-tandemly repeated heterogenous ribosome RNA gene in arbuscular mycorrhizal fungi.</title>
        <authorList>
            <person name="Maeda T."/>
            <person name="Kobayashi Y."/>
            <person name="Nakagawa T."/>
            <person name="Ezawa T."/>
            <person name="Yamaguchi K."/>
            <person name="Bino T."/>
            <person name="Nishimoto Y."/>
            <person name="Shigenobu S."/>
            <person name="Kawaguchi M."/>
        </authorList>
    </citation>
    <scope>NUCLEOTIDE SEQUENCE</scope>
    <source>
        <strain evidence="2">HR1</strain>
    </source>
</reference>
<dbReference type="Proteomes" id="UP000615446">
    <property type="component" value="Unassembled WGS sequence"/>
</dbReference>
<dbReference type="InterPro" id="IPR032675">
    <property type="entry name" value="LRR_dom_sf"/>
</dbReference>
<organism evidence="1 3">
    <name type="scientific">Rhizophagus clarus</name>
    <dbReference type="NCBI Taxonomy" id="94130"/>
    <lineage>
        <taxon>Eukaryota</taxon>
        <taxon>Fungi</taxon>
        <taxon>Fungi incertae sedis</taxon>
        <taxon>Mucoromycota</taxon>
        <taxon>Glomeromycotina</taxon>
        <taxon>Glomeromycetes</taxon>
        <taxon>Glomerales</taxon>
        <taxon>Glomeraceae</taxon>
        <taxon>Rhizophagus</taxon>
    </lineage>
</organism>
<dbReference type="AlphaFoldDB" id="A0A2Z6RLC0"/>
<dbReference type="SUPFAM" id="SSF81383">
    <property type="entry name" value="F-box domain"/>
    <property type="match status" value="1"/>
</dbReference>
<proteinExistence type="predicted"/>
<comment type="caution">
    <text evidence="1">The sequence shown here is derived from an EMBL/GenBank/DDBJ whole genome shotgun (WGS) entry which is preliminary data.</text>
</comment>
<evidence type="ECO:0000313" key="3">
    <source>
        <dbReference type="Proteomes" id="UP000247702"/>
    </source>
</evidence>
<gene>
    <name evidence="2" type="ORF">RCL2_001326900</name>
    <name evidence="1" type="ORF">RclHR1_00050042</name>
</gene>
<protein>
    <recommendedName>
        <fullName evidence="4">F-box domain-containing protein</fullName>
    </recommendedName>
</protein>
<dbReference type="EMBL" id="BEXD01003870">
    <property type="protein sequence ID" value="GBC03134.1"/>
    <property type="molecule type" value="Genomic_DNA"/>
</dbReference>
<dbReference type="OrthoDB" id="2330282at2759"/>
<dbReference type="InterPro" id="IPR036047">
    <property type="entry name" value="F-box-like_dom_sf"/>
</dbReference>
<dbReference type="SUPFAM" id="SSF52058">
    <property type="entry name" value="L domain-like"/>
    <property type="match status" value="1"/>
</dbReference>
<keyword evidence="3" id="KW-1185">Reference proteome</keyword>
<name>A0A2Z6RLC0_9GLOM</name>
<accession>A0A2Z6RLC0</accession>
<evidence type="ECO:0008006" key="4">
    <source>
        <dbReference type="Google" id="ProtNLM"/>
    </source>
</evidence>
<dbReference type="EMBL" id="BLAL01000160">
    <property type="protein sequence ID" value="GES86206.1"/>
    <property type="molecule type" value="Genomic_DNA"/>
</dbReference>
<sequence>MFYLPELCLEQIFRELDDDVKTLHSCILVNRLWFTLAVSELWKNPFDTKRSGNQKNQKHYRSLIDVYISCLPKHLRENIYSGTTKSPIFNYVKCLRYIDIAPIYKSVNKWIVTKKIEELPLFKYLHVTCKKDYERTIVETLCDYFISCSIHIDEIDLSSRLFNIFDHPFANPNLSKIKTFKCSVTFFPELMEIDIFKSASKIANDIHYLEIRIICSYYNYSSEELKSPVKDVTEFIESQKNLQHILLQCTSIEFPILLNSICTHTKTLTYIELHRIIYGCGFPLYCLAKLENLKHFKLESCSFTGLSKENVGQSSFQRLETLTIKTTIIQTDILETLIHQPNNSIRILEIRNFRVLRELICSCKNYCTLLTKLILSINQGTLLSIISMITICRNLEEIQIYDETLKDGGFYIPLDINYKHTADEFICKLGTALPESVHTIRLIMDWFYKSNSLDIFFKQCNAKRLQRLEFSNCSFFSSKHLEVVVRHCGETLKHLYFNSYHRMCREYVKKASEIIPNLVIENVEFHRAC</sequence>
<evidence type="ECO:0000313" key="2">
    <source>
        <dbReference type="EMBL" id="GES86206.1"/>
    </source>
</evidence>